<dbReference type="RefSeq" id="WP_207704678.1">
    <property type="nucleotide sequence ID" value="NZ_JAFREL020000003.1"/>
</dbReference>
<dbReference type="InterPro" id="IPR004701">
    <property type="entry name" value="PTS_EIIA_man-typ"/>
</dbReference>
<dbReference type="InterPro" id="IPR011608">
    <property type="entry name" value="PRD"/>
</dbReference>
<gene>
    <name evidence="7" type="ORF">JZO67_003581</name>
</gene>
<keyword evidence="3" id="KW-0067">ATP-binding</keyword>
<dbReference type="PANTHER" id="PTHR32071">
    <property type="entry name" value="TRANSCRIPTIONAL REGULATORY PROTEIN"/>
    <property type="match status" value="1"/>
</dbReference>
<organism evidence="7 8">
    <name type="scientific">Candidatus Enterococcus ferrettii</name>
    <dbReference type="NCBI Taxonomy" id="2815324"/>
    <lineage>
        <taxon>Bacteria</taxon>
        <taxon>Bacillati</taxon>
        <taxon>Bacillota</taxon>
        <taxon>Bacilli</taxon>
        <taxon>Lactobacillales</taxon>
        <taxon>Enterococcaceae</taxon>
        <taxon>Enterococcus</taxon>
    </lineage>
</organism>
<sequence length="839" mass="95027">MNSVENLYRLLLEHLQLVEVVTTQDVEQLTGMKRSVTSLYLNQLADQGRLVKTNTRPVNFRLPSKKGNSFRTFIGYDGSVKNQIEQCKSAVTYPPYGLPILIHGSSGVGKSYLAKLIHQYAIEKKVVTEDAPFVVLNCADYANNKELLSSLLFGYVKGAFSGAEKDTHGLINEAEGGYLFLDEVHNLSAENQEKLFLLIDEKKYRPMGSNAEWQQANVRLIMATTEDPESSLLVTLKRRIPFDVFLPDFSRRSFSEKEKLIFSFLDEERKQLDCSLQVGEDYIIELVQSNYRGNIGEIRNRIKADCAKAYNKAKTDEPLVIGTGHFLSIKEKKKEFTETFQEEETYIGNFGFIGFEEAGQKAQNLIDELYHSYFLNKHFSKRLSYQSDLERYVQKKMALQKYLTSKGVEIEEADLNKIILLAVLLQYDPSSELINIKDGSEARYNYHKFFKLAEGVLQVLFLQNTSINENGLSVLAAYLNRVLEISAKINALIIMHGHKNAQTLANTVNQLVKDFVFESFDLPMDVSAETLIAEVNEYIKKYNTSDGLVLLVDMGSLEQMYQSIQGNVTGDLLIMNNVSTSLALDVGLKLSQRQKIAQLEQLALEDFAVSKQYFAGVSQKTNLLISCISGEGIALKIKDILSKYMNTDEIELLSIDYSKLKELLQKDQKTLFKDTVAILTTSPVEKAVVPIINIEGIINGAANLDLLASFFQADELKKCTNEIIKLFTLEGAAARLNFLNPAMVIDEVEEVIEKYEEYYQIHIDNFMRINLFLHLSAMIERILTGDGIDESDEGITALPLYQPFKETSAHFFTAIEQKYKLKIPDGELEMIFLIIQQQL</sequence>
<dbReference type="EMBL" id="JAFREL020000003">
    <property type="protein sequence ID" value="MEO1771600.1"/>
    <property type="molecule type" value="Genomic_DNA"/>
</dbReference>
<comment type="caution">
    <text evidence="7">The sequence shown here is derived from an EMBL/GenBank/DDBJ whole genome shotgun (WGS) entry which is preliminary data.</text>
</comment>
<evidence type="ECO:0000259" key="4">
    <source>
        <dbReference type="PROSITE" id="PS50045"/>
    </source>
</evidence>
<accession>A0ABV0ESK1</accession>
<dbReference type="Gene3D" id="1.10.1790.10">
    <property type="entry name" value="PRD domain"/>
    <property type="match status" value="1"/>
</dbReference>
<dbReference type="InterPro" id="IPR003593">
    <property type="entry name" value="AAA+_ATPase"/>
</dbReference>
<evidence type="ECO:0000256" key="1">
    <source>
        <dbReference type="ARBA" id="ARBA00022679"/>
    </source>
</evidence>
<dbReference type="InterPro" id="IPR002078">
    <property type="entry name" value="Sigma_54_int"/>
</dbReference>
<evidence type="ECO:0000256" key="2">
    <source>
        <dbReference type="ARBA" id="ARBA00022741"/>
    </source>
</evidence>
<dbReference type="SUPFAM" id="SSF63520">
    <property type="entry name" value="PTS-regulatory domain, PRD"/>
    <property type="match status" value="1"/>
</dbReference>
<evidence type="ECO:0000259" key="5">
    <source>
        <dbReference type="PROSITE" id="PS51096"/>
    </source>
</evidence>
<evidence type="ECO:0000256" key="3">
    <source>
        <dbReference type="ARBA" id="ARBA00022840"/>
    </source>
</evidence>
<evidence type="ECO:0008006" key="9">
    <source>
        <dbReference type="Google" id="ProtNLM"/>
    </source>
</evidence>
<dbReference type="PROSITE" id="PS51372">
    <property type="entry name" value="PRD_2"/>
    <property type="match status" value="1"/>
</dbReference>
<dbReference type="Pfam" id="PF00874">
    <property type="entry name" value="PRD"/>
    <property type="match status" value="1"/>
</dbReference>
<dbReference type="CDD" id="cd00009">
    <property type="entry name" value="AAA"/>
    <property type="match status" value="1"/>
</dbReference>
<dbReference type="PANTHER" id="PTHR32071:SF38">
    <property type="entry name" value="PSP OPERON TRANSCRIPTIONAL ACTIVATOR"/>
    <property type="match status" value="1"/>
</dbReference>
<evidence type="ECO:0000313" key="8">
    <source>
        <dbReference type="Proteomes" id="UP000664357"/>
    </source>
</evidence>
<dbReference type="Pfam" id="PF00158">
    <property type="entry name" value="Sigma54_activat"/>
    <property type="match status" value="1"/>
</dbReference>
<proteinExistence type="predicted"/>
<dbReference type="InterPro" id="IPR036662">
    <property type="entry name" value="PTS_EIIA_man-typ_sf"/>
</dbReference>
<name>A0ABV0ESK1_9ENTE</name>
<dbReference type="InterPro" id="IPR036634">
    <property type="entry name" value="PRD_sf"/>
</dbReference>
<evidence type="ECO:0000313" key="7">
    <source>
        <dbReference type="EMBL" id="MEO1771600.1"/>
    </source>
</evidence>
<keyword evidence="1" id="KW-0808">Transferase</keyword>
<feature type="domain" description="PTS EIIA type-4" evidence="5">
    <location>
        <begin position="488"/>
        <end position="617"/>
    </location>
</feature>
<protein>
    <recommendedName>
        <fullName evidence="9">DNA translocase FtsK</fullName>
    </recommendedName>
</protein>
<dbReference type="Pfam" id="PF03610">
    <property type="entry name" value="EIIA-man"/>
    <property type="match status" value="1"/>
</dbReference>
<dbReference type="Gene3D" id="3.40.50.300">
    <property type="entry name" value="P-loop containing nucleotide triphosphate hydrolases"/>
    <property type="match status" value="1"/>
</dbReference>
<dbReference type="Gene3D" id="3.40.50.510">
    <property type="entry name" value="Phosphotransferase system, mannose-type IIA component"/>
    <property type="match status" value="1"/>
</dbReference>
<feature type="domain" description="PRD" evidence="6">
    <location>
        <begin position="739"/>
        <end position="839"/>
    </location>
</feature>
<keyword evidence="8" id="KW-1185">Reference proteome</keyword>
<dbReference type="SUPFAM" id="SSF52540">
    <property type="entry name" value="P-loop containing nucleoside triphosphate hydrolases"/>
    <property type="match status" value="1"/>
</dbReference>
<reference evidence="7 8" key="1">
    <citation type="submission" date="2024-02" db="EMBL/GenBank/DDBJ databases">
        <title>The Genome Sequence of Enterococcus sp. DIV0159.</title>
        <authorList>
            <person name="Earl A."/>
            <person name="Manson A."/>
            <person name="Gilmore M."/>
            <person name="Sanders J."/>
            <person name="Shea T."/>
            <person name="Howe W."/>
            <person name="Livny J."/>
            <person name="Cuomo C."/>
            <person name="Neafsey D."/>
            <person name="Birren B."/>
        </authorList>
    </citation>
    <scope>NUCLEOTIDE SEQUENCE [LARGE SCALE GENOMIC DNA]</scope>
    <source>
        <strain evidence="7 8">665A</strain>
    </source>
</reference>
<dbReference type="PROSITE" id="PS50045">
    <property type="entry name" value="SIGMA54_INTERACT_4"/>
    <property type="match status" value="1"/>
</dbReference>
<dbReference type="SMART" id="SM00382">
    <property type="entry name" value="AAA"/>
    <property type="match status" value="1"/>
</dbReference>
<keyword evidence="2" id="KW-0547">Nucleotide-binding</keyword>
<evidence type="ECO:0000259" key="6">
    <source>
        <dbReference type="PROSITE" id="PS51372"/>
    </source>
</evidence>
<dbReference type="Proteomes" id="UP000664357">
    <property type="component" value="Unassembled WGS sequence"/>
</dbReference>
<feature type="domain" description="Sigma-54 factor interaction" evidence="4">
    <location>
        <begin position="73"/>
        <end position="307"/>
    </location>
</feature>
<dbReference type="PROSITE" id="PS51096">
    <property type="entry name" value="PTS_EIIA_TYPE_4"/>
    <property type="match status" value="1"/>
</dbReference>
<dbReference type="InterPro" id="IPR027417">
    <property type="entry name" value="P-loop_NTPase"/>
</dbReference>
<dbReference type="SUPFAM" id="SSF53062">
    <property type="entry name" value="PTS system fructose IIA component-like"/>
    <property type="match status" value="1"/>
</dbReference>